<keyword evidence="3" id="KW-1185">Reference proteome</keyword>
<accession>A0A8G2BFB4</accession>
<dbReference type="OrthoDB" id="118811at2"/>
<evidence type="ECO:0000313" key="2">
    <source>
        <dbReference type="EMBL" id="SDF05567.1"/>
    </source>
</evidence>
<reference evidence="2 3" key="1">
    <citation type="submission" date="2016-10" db="EMBL/GenBank/DDBJ databases">
        <authorList>
            <person name="Varghese N."/>
            <person name="Submissions S."/>
        </authorList>
    </citation>
    <scope>NUCLEOTIDE SEQUENCE [LARGE SCALE GENOMIC DNA]</scope>
    <source>
        <strain evidence="2 3">DSM 18839</strain>
    </source>
</reference>
<evidence type="ECO:0000259" key="1">
    <source>
        <dbReference type="Pfam" id="PF07812"/>
    </source>
</evidence>
<dbReference type="Proteomes" id="UP000198615">
    <property type="component" value="Unassembled WGS sequence"/>
</dbReference>
<name>A0A8G2BFB4_9PROT</name>
<evidence type="ECO:0000313" key="3">
    <source>
        <dbReference type="Proteomes" id="UP000198615"/>
    </source>
</evidence>
<dbReference type="EMBL" id="FNBW01000001">
    <property type="protein sequence ID" value="SDF05567.1"/>
    <property type="molecule type" value="Genomic_DNA"/>
</dbReference>
<dbReference type="AlphaFoldDB" id="A0A8G2BFB4"/>
<sequence length="250" mass="27207">MTLIVFGGPSLAPGARERFPELSLRGPARQGDVYLALRESPKAIGIIDGFFDAVPSVWHKEVLWAMAQGVHILGASSIGALRAAELESFGMEGVGSVYEAFRDGALEDDDEVAVTHGPLELGHRPLTLAMVSIRATLAAFPADKLEEPTSLALYRDAAKALGYRERTVSRISARALERGGHRADIDTLAAQVSEKLVDVKAEDAETLLTMMRDRAAEFLEPKTVRYTFNDTSAWRAFVAWAEGQAWPRVA</sequence>
<organism evidence="2 3">
    <name type="scientific">Thalassobaculum litoreum DSM 18839</name>
    <dbReference type="NCBI Taxonomy" id="1123362"/>
    <lineage>
        <taxon>Bacteria</taxon>
        <taxon>Pseudomonadati</taxon>
        <taxon>Pseudomonadota</taxon>
        <taxon>Alphaproteobacteria</taxon>
        <taxon>Rhodospirillales</taxon>
        <taxon>Thalassobaculaceae</taxon>
        <taxon>Thalassobaculum</taxon>
    </lineage>
</organism>
<protein>
    <recommendedName>
        <fullName evidence="1">TfuA-like core domain-containing protein</fullName>
    </recommendedName>
</protein>
<feature type="domain" description="TfuA-like core" evidence="1">
    <location>
        <begin position="48"/>
        <end position="167"/>
    </location>
</feature>
<dbReference type="Pfam" id="PF07812">
    <property type="entry name" value="TfuA"/>
    <property type="match status" value="1"/>
</dbReference>
<dbReference type="InterPro" id="IPR012924">
    <property type="entry name" value="TfuA_core"/>
</dbReference>
<dbReference type="RefSeq" id="WP_093147330.1">
    <property type="nucleotide sequence ID" value="NZ_FNBW01000001.1"/>
</dbReference>
<gene>
    <name evidence="2" type="ORF">SAMN05660686_00061</name>
</gene>
<proteinExistence type="predicted"/>
<comment type="caution">
    <text evidence="2">The sequence shown here is derived from an EMBL/GenBank/DDBJ whole genome shotgun (WGS) entry which is preliminary data.</text>
</comment>